<dbReference type="InterPro" id="IPR013320">
    <property type="entry name" value="ConA-like_dom_sf"/>
</dbReference>
<dbReference type="GO" id="GO:0006508">
    <property type="term" value="P:proteolysis"/>
    <property type="evidence" value="ECO:0007669"/>
    <property type="project" value="InterPro"/>
</dbReference>
<gene>
    <name evidence="3" type="ORF">CN475_23465</name>
</gene>
<dbReference type="Pfam" id="PF01828">
    <property type="entry name" value="Peptidase_A4"/>
    <property type="match status" value="1"/>
</dbReference>
<sequence>MAFPFENCDLNTKKQINDIDAKLAELEAELKDLHDQMREAVGPEKAYIAGKEKKVIEKMDGLGNERASLLTTCGMSLSNWSGYSIKGGDTELTSISAEWTVPNVTPSSTGQDTFSATWIGLSGPPDDTSNVNIIQVGTSQFILNNKPVFYAWLELFPANPENFCKKGTTNCVTNVPINLMPANIADTLPVKPGDLIRASIQKMPFNNNRWRIFLMNSTQGWGISKIRQYNDTSGTPLKHSFADFILENPSRPPNELANYGAVTFKKCRVNGNNANFSNNQSLVMVYDSSFSIIPGGQNGDIMSIPSEPGSSGDTFSISFGANKPPRP</sequence>
<keyword evidence="1" id="KW-0175">Coiled coil</keyword>
<evidence type="ECO:0000256" key="1">
    <source>
        <dbReference type="SAM" id="Coils"/>
    </source>
</evidence>
<dbReference type="PANTHER" id="PTHR37536">
    <property type="entry name" value="PUTATIVE (AFU_ORTHOLOGUE AFUA_3G02970)-RELATED"/>
    <property type="match status" value="1"/>
</dbReference>
<dbReference type="EMBL" id="NTXW01000044">
    <property type="protein sequence ID" value="PEQ83484.1"/>
    <property type="molecule type" value="Genomic_DNA"/>
</dbReference>
<organism evidence="3 4">
    <name type="scientific">Bacillus cereus</name>
    <dbReference type="NCBI Taxonomy" id="1396"/>
    <lineage>
        <taxon>Bacteria</taxon>
        <taxon>Bacillati</taxon>
        <taxon>Bacillota</taxon>
        <taxon>Bacilli</taxon>
        <taxon>Bacillales</taxon>
        <taxon>Bacillaceae</taxon>
        <taxon>Bacillus</taxon>
        <taxon>Bacillus cereus group</taxon>
    </lineage>
</organism>
<dbReference type="RefSeq" id="WP_098324133.1">
    <property type="nucleotide sequence ID" value="NZ_NTXW01000044.1"/>
</dbReference>
<dbReference type="Proteomes" id="UP000219869">
    <property type="component" value="Unassembled WGS sequence"/>
</dbReference>
<evidence type="ECO:0000313" key="3">
    <source>
        <dbReference type="EMBL" id="PEQ83484.1"/>
    </source>
</evidence>
<reference evidence="3 4" key="1">
    <citation type="submission" date="2017-09" db="EMBL/GenBank/DDBJ databases">
        <title>Large-scale bioinformatics analysis of Bacillus genomes uncovers conserved roles of natural products in bacterial physiology.</title>
        <authorList>
            <consortium name="Agbiome Team Llc"/>
            <person name="Bleich R.M."/>
            <person name="Kirk G.J."/>
            <person name="Santa Maria K.C."/>
            <person name="Allen S.E."/>
            <person name="Farag S."/>
            <person name="Shank E.A."/>
            <person name="Bowers A."/>
        </authorList>
    </citation>
    <scope>NUCLEOTIDE SEQUENCE [LARGE SCALE GENOMIC DNA]</scope>
    <source>
        <strain evidence="3 4">AFS006334</strain>
    </source>
</reference>
<dbReference type="InterPro" id="IPR038656">
    <property type="entry name" value="Peptidase_G1_sf"/>
</dbReference>
<dbReference type="GO" id="GO:0070007">
    <property type="term" value="F:glutamic-type endopeptidase activity"/>
    <property type="evidence" value="ECO:0007669"/>
    <property type="project" value="InterPro"/>
</dbReference>
<dbReference type="Gene3D" id="2.60.120.700">
    <property type="entry name" value="Peptidase G1"/>
    <property type="match status" value="1"/>
</dbReference>
<name>A0A9X6UIN4_BACCE</name>
<evidence type="ECO:0000256" key="2">
    <source>
        <dbReference type="SAM" id="MobiDB-lite"/>
    </source>
</evidence>
<feature type="region of interest" description="Disordered" evidence="2">
    <location>
        <begin position="307"/>
        <end position="327"/>
    </location>
</feature>
<comment type="caution">
    <text evidence="3">The sequence shown here is derived from an EMBL/GenBank/DDBJ whole genome shotgun (WGS) entry which is preliminary data.</text>
</comment>
<dbReference type="CDD" id="cd13426">
    <property type="entry name" value="Peptidase_G1"/>
    <property type="match status" value="1"/>
</dbReference>
<protein>
    <submittedName>
        <fullName evidence="3">Uncharacterized protein</fullName>
    </submittedName>
</protein>
<feature type="compositionally biased region" description="Polar residues" evidence="2">
    <location>
        <begin position="308"/>
        <end position="319"/>
    </location>
</feature>
<feature type="coiled-coil region" evidence="1">
    <location>
        <begin position="9"/>
        <end position="36"/>
    </location>
</feature>
<dbReference type="SUPFAM" id="SSF49899">
    <property type="entry name" value="Concanavalin A-like lectins/glucanases"/>
    <property type="match status" value="1"/>
</dbReference>
<accession>A0A9X6UIN4</accession>
<evidence type="ECO:0000313" key="4">
    <source>
        <dbReference type="Proteomes" id="UP000219869"/>
    </source>
</evidence>
<dbReference type="AlphaFoldDB" id="A0A9X6UIN4"/>
<proteinExistence type="predicted"/>
<dbReference type="InterPro" id="IPR000250">
    <property type="entry name" value="Peptidase_G1"/>
</dbReference>
<dbReference type="PANTHER" id="PTHR37536:SF1">
    <property type="entry name" value="ASPERGILLOPEPSIN, PUTAITVE (AFU_ORTHOLOGUE AFUA_7G01200)"/>
    <property type="match status" value="1"/>
</dbReference>